<dbReference type="InterPro" id="IPR006059">
    <property type="entry name" value="SBP"/>
</dbReference>
<evidence type="ECO:0000313" key="8">
    <source>
        <dbReference type="Proteomes" id="UP001165641"/>
    </source>
</evidence>
<dbReference type="InterPro" id="IPR005948">
    <property type="entry name" value="ThiB-like"/>
</dbReference>
<evidence type="ECO:0000256" key="2">
    <source>
        <dbReference type="ARBA" id="ARBA00008520"/>
    </source>
</evidence>
<evidence type="ECO:0000256" key="4">
    <source>
        <dbReference type="ARBA" id="ARBA00022729"/>
    </source>
</evidence>
<dbReference type="PANTHER" id="PTHR30006:SF3">
    <property type="entry name" value="THIAMINE-BINDING PERIPLASMIC PROTEIN"/>
    <property type="match status" value="1"/>
</dbReference>
<comment type="caution">
    <text evidence="7">The sequence shown here is derived from an EMBL/GenBank/DDBJ whole genome shotgun (WGS) entry which is preliminary data.</text>
</comment>
<keyword evidence="5" id="KW-0574">Periplasm</keyword>
<reference evidence="7" key="1">
    <citation type="submission" date="2022-12" db="EMBL/GenBank/DDBJ databases">
        <title>Paracoccus onchidii sp. nov., isolated from a marine invertebrate from the South China Sea.</title>
        <authorList>
            <person name="Xu S."/>
            <person name="Liu Z."/>
            <person name="Xu Y."/>
        </authorList>
    </citation>
    <scope>NUCLEOTIDE SEQUENCE</scope>
    <source>
        <strain evidence="7">Z330</strain>
    </source>
</reference>
<proteinExistence type="inferred from homology"/>
<dbReference type="CDD" id="cd13545">
    <property type="entry name" value="PBP2_TbpA"/>
    <property type="match status" value="1"/>
</dbReference>
<evidence type="ECO:0000256" key="5">
    <source>
        <dbReference type="ARBA" id="ARBA00022764"/>
    </source>
</evidence>
<dbReference type="EMBL" id="JAQBIE010000007">
    <property type="protein sequence ID" value="MDB6177083.1"/>
    <property type="molecule type" value="Genomic_DNA"/>
</dbReference>
<gene>
    <name evidence="7" type="ORF">PAF17_06135</name>
</gene>
<keyword evidence="8" id="KW-1185">Reference proteome</keyword>
<comment type="subcellular location">
    <subcellularLocation>
        <location evidence="1">Periplasm</location>
    </subcellularLocation>
</comment>
<dbReference type="Pfam" id="PF01547">
    <property type="entry name" value="SBP_bac_1"/>
    <property type="match status" value="1"/>
</dbReference>
<evidence type="ECO:0000256" key="1">
    <source>
        <dbReference type="ARBA" id="ARBA00004418"/>
    </source>
</evidence>
<dbReference type="PANTHER" id="PTHR30006">
    <property type="entry name" value="THIAMINE-BINDING PERIPLASMIC PROTEIN-RELATED"/>
    <property type="match status" value="1"/>
</dbReference>
<name>A0ABT4ZDM7_9RHOB</name>
<keyword evidence="3" id="KW-0813">Transport</keyword>
<feature type="chain" id="PRO_5046389799" evidence="6">
    <location>
        <begin position="21"/>
        <end position="329"/>
    </location>
</feature>
<dbReference type="NCBIfam" id="TIGR01254">
    <property type="entry name" value="sfuA"/>
    <property type="match status" value="1"/>
</dbReference>
<feature type="signal peptide" evidence="6">
    <location>
        <begin position="1"/>
        <end position="20"/>
    </location>
</feature>
<dbReference type="Proteomes" id="UP001165641">
    <property type="component" value="Unassembled WGS sequence"/>
</dbReference>
<accession>A0ABT4ZDM7</accession>
<comment type="similarity">
    <text evidence="2">Belongs to the bacterial solute-binding protein 1 family.</text>
</comment>
<protein>
    <submittedName>
        <fullName evidence="7">Thiamine ABC transporter substrate binding subunit</fullName>
    </submittedName>
</protein>
<evidence type="ECO:0000313" key="7">
    <source>
        <dbReference type="EMBL" id="MDB6177083.1"/>
    </source>
</evidence>
<keyword evidence="4 6" id="KW-0732">Signal</keyword>
<dbReference type="SUPFAM" id="SSF53850">
    <property type="entry name" value="Periplasmic binding protein-like II"/>
    <property type="match status" value="1"/>
</dbReference>
<organism evidence="7 8">
    <name type="scientific">Paracoccus onchidii</name>
    <dbReference type="NCBI Taxonomy" id="3017813"/>
    <lineage>
        <taxon>Bacteria</taxon>
        <taxon>Pseudomonadati</taxon>
        <taxon>Pseudomonadota</taxon>
        <taxon>Alphaproteobacteria</taxon>
        <taxon>Rhodobacterales</taxon>
        <taxon>Paracoccaceae</taxon>
        <taxon>Paracoccus</taxon>
    </lineage>
</organism>
<dbReference type="Gene3D" id="3.40.190.10">
    <property type="entry name" value="Periplasmic binding protein-like II"/>
    <property type="match status" value="2"/>
</dbReference>
<evidence type="ECO:0000256" key="3">
    <source>
        <dbReference type="ARBA" id="ARBA00022448"/>
    </source>
</evidence>
<sequence>MMTRLSLTTLALLTATSAAAQEKPTLTIYAGDYIASEWGPGPKIEEGFEAFCECDLKFVTGDILPRILMEGDKTDADIVFGLNTDVTARARASGLFAPHGQDISDLSLPVEWGDDIFLPYNWGETAFIYDETRLENPPESFQALLSAPEDLKIVIQDPRSSISGLALLLWVKAIYGDDTPEAWEKLAPKVLTVTKGWSESYGMFTEGEADMVLSYTTSPAYHIVAEDDQTKHAAIFPEGHYFMAELAAQVAGSDQPELAQKFMDWILTEDFQTSIPLANWSMPAKLEQAKWPGVMRDLPRPDTTLFYDETQAEDLRKPALDEWLRAFSR</sequence>
<evidence type="ECO:0000256" key="6">
    <source>
        <dbReference type="SAM" id="SignalP"/>
    </source>
</evidence>